<keyword evidence="15" id="KW-0594">Phospholipid biosynthesis</keyword>
<dbReference type="EC" id="3.6.1.26" evidence="6"/>
<protein>
    <recommendedName>
        <fullName evidence="7">CDP-diacylglycerol pyrophosphatase</fullName>
        <ecNumber evidence="6">3.6.1.26</ecNumber>
    </recommendedName>
    <alternativeName>
        <fullName evidence="17">CDP-diacylglycerol phosphatidylhydrolase</fullName>
    </alternativeName>
    <alternativeName>
        <fullName evidence="18">CDP-diglyceride hydrolase</fullName>
    </alternativeName>
</protein>
<evidence type="ECO:0000256" key="5">
    <source>
        <dbReference type="ARBA" id="ARBA00006435"/>
    </source>
</evidence>
<evidence type="ECO:0000256" key="3">
    <source>
        <dbReference type="ARBA" id="ARBA00004927"/>
    </source>
</evidence>
<keyword evidence="14" id="KW-0472">Membrane</keyword>
<dbReference type="InterPro" id="IPR036265">
    <property type="entry name" value="HIT-like_sf"/>
</dbReference>
<dbReference type="Pfam" id="PF02611">
    <property type="entry name" value="CDH"/>
    <property type="match status" value="1"/>
</dbReference>
<comment type="similarity">
    <text evidence="5">Belongs to the Cdh family.</text>
</comment>
<evidence type="ECO:0000256" key="6">
    <source>
        <dbReference type="ARBA" id="ARBA00012375"/>
    </source>
</evidence>
<evidence type="ECO:0000313" key="20">
    <source>
        <dbReference type="Proteomes" id="UP000697927"/>
    </source>
</evidence>
<comment type="catalytic activity">
    <reaction evidence="1">
        <text>a CDP-1,2-diacyl-sn-glycerol + H2O = a 1,2-diacyl-sn-glycero-3-phosphate + CMP + 2 H(+)</text>
        <dbReference type="Rhea" id="RHEA:15221"/>
        <dbReference type="ChEBI" id="CHEBI:15377"/>
        <dbReference type="ChEBI" id="CHEBI:15378"/>
        <dbReference type="ChEBI" id="CHEBI:58332"/>
        <dbReference type="ChEBI" id="CHEBI:58608"/>
        <dbReference type="ChEBI" id="CHEBI:60377"/>
        <dbReference type="EC" id="3.6.1.26"/>
    </reaction>
</comment>
<keyword evidence="16" id="KW-1208">Phospholipid metabolism</keyword>
<dbReference type="SUPFAM" id="SSF54197">
    <property type="entry name" value="HIT-like"/>
    <property type="match status" value="1"/>
</dbReference>
<evidence type="ECO:0000256" key="13">
    <source>
        <dbReference type="ARBA" id="ARBA00023098"/>
    </source>
</evidence>
<keyword evidence="20" id="KW-1185">Reference proteome</keyword>
<dbReference type="Gene3D" id="3.30.428.30">
    <property type="entry name" value="HIT family - CDH-like"/>
    <property type="match status" value="1"/>
</dbReference>
<comment type="caution">
    <text evidence="19">The sequence shown here is derived from an EMBL/GenBank/DDBJ whole genome shotgun (WGS) entry which is preliminary data.</text>
</comment>
<keyword evidence="11 19" id="KW-0378">Hydrolase</keyword>
<evidence type="ECO:0000256" key="4">
    <source>
        <dbReference type="ARBA" id="ARBA00005189"/>
    </source>
</evidence>
<name>A0ABX0VM85_9ENTR</name>
<dbReference type="Proteomes" id="UP000697927">
    <property type="component" value="Unassembled WGS sequence"/>
</dbReference>
<dbReference type="GO" id="GO:0008715">
    <property type="term" value="F:CDP-diacylglycerol diphosphatase activity"/>
    <property type="evidence" value="ECO:0007669"/>
    <property type="project" value="UniProtKB-EC"/>
</dbReference>
<dbReference type="EMBL" id="SOYS01000004">
    <property type="protein sequence ID" value="NIY48184.1"/>
    <property type="molecule type" value="Genomic_DNA"/>
</dbReference>
<keyword evidence="8" id="KW-1003">Cell membrane</keyword>
<comment type="pathway">
    <text evidence="4">Lipid metabolism.</text>
</comment>
<reference evidence="19 20" key="1">
    <citation type="journal article" date="2020" name="Microorganisms">
        <title>Polyphasic Characterisation of Cedecea colo sp. nov., a New Enteric Bacterium Isolated from the Koala Hindgut.</title>
        <authorList>
            <person name="Boath J.M."/>
            <person name="Dakhal S."/>
            <person name="Van T.T.H."/>
            <person name="Moore R.J."/>
            <person name="Dekiwadia C."/>
            <person name="Macreadie I.G."/>
        </authorList>
    </citation>
    <scope>NUCLEOTIDE SEQUENCE [LARGE SCALE GENOMIC DNA]</scope>
    <source>
        <strain evidence="19 20">ZA</strain>
    </source>
</reference>
<organism evidence="19 20">
    <name type="scientific">Cedecea colo</name>
    <dbReference type="NCBI Taxonomy" id="2552946"/>
    <lineage>
        <taxon>Bacteria</taxon>
        <taxon>Pseudomonadati</taxon>
        <taxon>Pseudomonadota</taxon>
        <taxon>Gammaproteobacteria</taxon>
        <taxon>Enterobacterales</taxon>
        <taxon>Enterobacteriaceae</taxon>
        <taxon>Cedecea</taxon>
    </lineage>
</organism>
<keyword evidence="13" id="KW-0443">Lipid metabolism</keyword>
<evidence type="ECO:0000256" key="16">
    <source>
        <dbReference type="ARBA" id="ARBA00023264"/>
    </source>
</evidence>
<evidence type="ECO:0000256" key="11">
    <source>
        <dbReference type="ARBA" id="ARBA00022801"/>
    </source>
</evidence>
<comment type="subcellular location">
    <subcellularLocation>
        <location evidence="2">Cell membrane</location>
        <topology evidence="2">Single-pass membrane protein</topology>
    </subcellularLocation>
</comment>
<evidence type="ECO:0000256" key="10">
    <source>
        <dbReference type="ARBA" id="ARBA00022692"/>
    </source>
</evidence>
<evidence type="ECO:0000256" key="18">
    <source>
        <dbReference type="ARBA" id="ARBA00032892"/>
    </source>
</evidence>
<keyword evidence="10" id="KW-0812">Transmembrane</keyword>
<gene>
    <name evidence="19" type="ORF">E2L00_11755</name>
</gene>
<evidence type="ECO:0000256" key="15">
    <source>
        <dbReference type="ARBA" id="ARBA00023209"/>
    </source>
</evidence>
<keyword evidence="9" id="KW-0444">Lipid biosynthesis</keyword>
<evidence type="ECO:0000256" key="7">
    <source>
        <dbReference type="ARBA" id="ARBA00019608"/>
    </source>
</evidence>
<dbReference type="InterPro" id="IPR003763">
    <property type="entry name" value="CDP-diacylglyc_Pase"/>
</dbReference>
<keyword evidence="12" id="KW-1133">Transmembrane helix</keyword>
<dbReference type="PIRSF" id="PIRSF001273">
    <property type="entry name" value="CDH"/>
    <property type="match status" value="1"/>
</dbReference>
<evidence type="ECO:0000256" key="12">
    <source>
        <dbReference type="ARBA" id="ARBA00022989"/>
    </source>
</evidence>
<evidence type="ECO:0000256" key="2">
    <source>
        <dbReference type="ARBA" id="ARBA00004162"/>
    </source>
</evidence>
<comment type="pathway">
    <text evidence="3">Phospholipid metabolism; CDP-diacylglycerol degradation; phosphatidate from CDP-diacylglycerol: step 1/1.</text>
</comment>
<evidence type="ECO:0000256" key="8">
    <source>
        <dbReference type="ARBA" id="ARBA00022475"/>
    </source>
</evidence>
<dbReference type="NCBIfam" id="NF003986">
    <property type="entry name" value="PRK05471.1-5"/>
    <property type="match status" value="1"/>
</dbReference>
<evidence type="ECO:0000256" key="9">
    <source>
        <dbReference type="ARBA" id="ARBA00022516"/>
    </source>
</evidence>
<sequence>MKKTLRILFFLLIVLLVVVTAWLLSIRANSDALWRIISEQCVPNQQQRHDPAPCLTVNLDKRFVVFKDAKGPLHTLVMPTEKITGIEDPEIQKPAAAHFFYHAWQERDRLKQMADKPINDRYLGLAINSWYGRSQNQLHIHLACLRPDVYQTLNRQEERIGNSWQPLGDKLKGHDYLAMKIPAGIFEQQNPFKLLNTYVQQRGDDIAKYGLAMTSNKHGDVVLLANRLKVMDLNLGTAGEILDYGCALGY</sequence>
<evidence type="ECO:0000313" key="19">
    <source>
        <dbReference type="EMBL" id="NIY48184.1"/>
    </source>
</evidence>
<proteinExistence type="inferred from homology"/>
<evidence type="ECO:0000256" key="14">
    <source>
        <dbReference type="ARBA" id="ARBA00023136"/>
    </source>
</evidence>
<evidence type="ECO:0000256" key="1">
    <source>
        <dbReference type="ARBA" id="ARBA00001007"/>
    </source>
</evidence>
<accession>A0ABX0VM85</accession>
<evidence type="ECO:0000256" key="17">
    <source>
        <dbReference type="ARBA" id="ARBA00032888"/>
    </source>
</evidence>
<dbReference type="RefSeq" id="WP_167611475.1">
    <property type="nucleotide sequence ID" value="NZ_SOYS01000004.1"/>
</dbReference>